<dbReference type="Gene3D" id="3.20.20.210">
    <property type="match status" value="1"/>
</dbReference>
<sequence length="413" mass="47841">MVNQQDKNLLQELARQTAELSARDINQERIRRMRQMNGLKPVRPLVWIDELPWHEMDIDGQLALRCESEKAKEMERYFRRILFRWKYIQADMVVENAYYIEKAYTDSGIGIEAKENILSSDKNNSIVSHQMIDQLDTDKKLDSLKMPVIKALPDIDKANFEFAEEMIGDIMPVKLRGYPCLHSPWDHISWLRGVENCFIDMADRPEFVHKMIRKFTDAGLCKYTQMEEQGLLDFNISAIHCTPPYCDDTPAKDYTGGKIRLKDVWFRGAAQLFSSASPAMQDEYDLQYMRELMDKCAISYYGCCEPLDRFIPYLKKVPNLRKIGVSPWANVRSSAEQIGGNYVLARKPNPANVAGVFNPEAVKKEITETVECCIENKCPYEFVLKDISTVTYKPQNLIDWNNTVMSIINSFYN</sequence>
<reference evidence="1 2" key="2">
    <citation type="journal article" date="2011" name="ISME J.">
        <title>RNA-seq reveals cooperative metabolic interactions between two termite-gut spirochete species in co-culture.</title>
        <authorList>
            <person name="Rosenthal A.Z."/>
            <person name="Matson E.G."/>
            <person name="Eldar A."/>
            <person name="Leadbetter J.R."/>
        </authorList>
    </citation>
    <scope>NUCLEOTIDE SEQUENCE [LARGE SCALE GENOMIC DNA]</scope>
    <source>
        <strain evidence="2">ATCC BAA-888 / DSM 13862 / ZAS-9</strain>
    </source>
</reference>
<organism evidence="1 2">
    <name type="scientific">Leadbettera azotonutricia (strain ATCC BAA-888 / DSM 13862 / ZAS-9)</name>
    <name type="common">Treponema azotonutricium</name>
    <dbReference type="NCBI Taxonomy" id="545695"/>
    <lineage>
        <taxon>Bacteria</taxon>
        <taxon>Pseudomonadati</taxon>
        <taxon>Spirochaetota</taxon>
        <taxon>Spirochaetia</taxon>
        <taxon>Spirochaetales</taxon>
        <taxon>Breznakiellaceae</taxon>
        <taxon>Leadbettera</taxon>
    </lineage>
</organism>
<protein>
    <recommendedName>
        <fullName evidence="3">Uroporphyrinogen decarboxylase (URO-D) domain-containing protein</fullName>
    </recommendedName>
</protein>
<reference evidence="2" key="1">
    <citation type="submission" date="2009-12" db="EMBL/GenBank/DDBJ databases">
        <title>Complete sequence of Treponema azotonutricium strain ZAS-9.</title>
        <authorList>
            <person name="Tetu S.G."/>
            <person name="Matson E."/>
            <person name="Ren Q."/>
            <person name="Seshadri R."/>
            <person name="Elbourne L."/>
            <person name="Hassan K.A."/>
            <person name="Durkin A."/>
            <person name="Radune D."/>
            <person name="Mohamoud Y."/>
            <person name="Shay R."/>
            <person name="Jin S."/>
            <person name="Zhang X."/>
            <person name="Lucey K."/>
            <person name="Ballor N.R."/>
            <person name="Ottesen E."/>
            <person name="Rosenthal R."/>
            <person name="Allen A."/>
            <person name="Leadbetter J.R."/>
            <person name="Paulsen I.T."/>
        </authorList>
    </citation>
    <scope>NUCLEOTIDE SEQUENCE [LARGE SCALE GENOMIC DNA]</scope>
    <source>
        <strain evidence="2">ATCC BAA-888 / DSM 13862 / ZAS-9</strain>
    </source>
</reference>
<name>F5YBW4_LEAAZ</name>
<evidence type="ECO:0000313" key="2">
    <source>
        <dbReference type="Proteomes" id="UP000009222"/>
    </source>
</evidence>
<dbReference type="InParanoid" id="F5YBW4"/>
<dbReference type="RefSeq" id="WP_015712642.1">
    <property type="nucleotide sequence ID" value="NC_015577.1"/>
</dbReference>
<dbReference type="OrthoDB" id="1956310at2"/>
<dbReference type="STRING" id="545695.TREAZ_2899"/>
<accession>F5YBW4</accession>
<dbReference type="KEGG" id="taz:TREAZ_2899"/>
<evidence type="ECO:0000313" key="1">
    <source>
        <dbReference type="EMBL" id="AEF82637.1"/>
    </source>
</evidence>
<dbReference type="HOGENOM" id="CLU_631218_0_0_12"/>
<proteinExistence type="predicted"/>
<keyword evidence="2" id="KW-1185">Reference proteome</keyword>
<dbReference type="eggNOG" id="ENOG502Z8AT">
    <property type="taxonomic scope" value="Bacteria"/>
</dbReference>
<evidence type="ECO:0008006" key="3">
    <source>
        <dbReference type="Google" id="ProtNLM"/>
    </source>
</evidence>
<dbReference type="SUPFAM" id="SSF51726">
    <property type="entry name" value="UROD/MetE-like"/>
    <property type="match status" value="1"/>
</dbReference>
<dbReference type="AlphaFoldDB" id="F5YBW4"/>
<gene>
    <name evidence="1" type="ordered locus">TREAZ_2899</name>
</gene>
<dbReference type="Proteomes" id="UP000009222">
    <property type="component" value="Chromosome"/>
</dbReference>
<dbReference type="EMBL" id="CP001841">
    <property type="protein sequence ID" value="AEF82637.1"/>
    <property type="molecule type" value="Genomic_DNA"/>
</dbReference>
<dbReference type="InterPro" id="IPR038071">
    <property type="entry name" value="UROD/MetE-like_sf"/>
</dbReference>